<dbReference type="SUPFAM" id="SSF53474">
    <property type="entry name" value="alpha/beta-Hydrolases"/>
    <property type="match status" value="1"/>
</dbReference>
<evidence type="ECO:0000313" key="4">
    <source>
        <dbReference type="Proteomes" id="UP000288351"/>
    </source>
</evidence>
<dbReference type="PANTHER" id="PTHR11487:SF0">
    <property type="entry name" value="S-ACYL FATTY ACID SYNTHASE THIOESTERASE, MEDIUM CHAIN"/>
    <property type="match status" value="1"/>
</dbReference>
<dbReference type="RefSeq" id="WP_037636734.1">
    <property type="nucleotide sequence ID" value="NZ_BHXC01000006.1"/>
</dbReference>
<dbReference type="EMBL" id="BHXC01000006">
    <property type="protein sequence ID" value="GCB88062.1"/>
    <property type="molecule type" value="Genomic_DNA"/>
</dbReference>
<dbReference type="InterPro" id="IPR029058">
    <property type="entry name" value="AB_hydrolase_fold"/>
</dbReference>
<accession>A0A401QRX7</accession>
<organism evidence="3 4">
    <name type="scientific">Streptomyces noursei</name>
    <name type="common">Streptomyces albulus</name>
    <dbReference type="NCBI Taxonomy" id="1971"/>
    <lineage>
        <taxon>Bacteria</taxon>
        <taxon>Bacillati</taxon>
        <taxon>Actinomycetota</taxon>
        <taxon>Actinomycetes</taxon>
        <taxon>Kitasatosporales</taxon>
        <taxon>Streptomycetaceae</taxon>
        <taxon>Streptomyces</taxon>
    </lineage>
</organism>
<sequence length="232" mass="25528">MSVTLLCFPFAGAGPSFFGPWKRAATSSVSVLPVSFPGRERRISEPPHTDVTVAMEGTFTELRGRLSEVGRVALFGHSLGAVLAYEMSRRIQAWSPDKLVHLFVSGSPGPRKGRAQRTADLTDDEFLARVEELAGYRHPVFDIPEMREMLLPSLRADVRMHEEYRQTDTSPISVPVTAIRGTSDALVSRAEMEEWGAVTTEKFEAVELPGGHMYLADAPPHPLDLIEAVLGQ</sequence>
<dbReference type="InterPro" id="IPR012223">
    <property type="entry name" value="TEII"/>
</dbReference>
<feature type="domain" description="Thioesterase" evidence="2">
    <location>
        <begin position="4"/>
        <end position="228"/>
    </location>
</feature>
<dbReference type="Proteomes" id="UP000288351">
    <property type="component" value="Unassembled WGS sequence"/>
</dbReference>
<gene>
    <name evidence="3" type="ORF">SALB_00731</name>
</gene>
<dbReference type="Gene3D" id="3.40.50.1820">
    <property type="entry name" value="alpha/beta hydrolase"/>
    <property type="match status" value="1"/>
</dbReference>
<protein>
    <submittedName>
        <fullName evidence="3">Thioesterase</fullName>
    </submittedName>
</protein>
<reference evidence="3 4" key="1">
    <citation type="journal article" date="2019" name="Microbiol. Resour. Announc.">
        <title>Draft Genome Sequence of the Most Traditional epsilon-Poly-l-Lysine Producer, Streptomyces albulus NBRC14147.</title>
        <authorList>
            <person name="Yamanaka K."/>
            <person name="Hamano Y."/>
        </authorList>
    </citation>
    <scope>NUCLEOTIDE SEQUENCE [LARGE SCALE GENOMIC DNA]</scope>
    <source>
        <strain evidence="3 4">NBRC 14147</strain>
    </source>
</reference>
<name>A0A401QRX7_STRNR</name>
<comment type="similarity">
    <text evidence="1">Belongs to the thioesterase family.</text>
</comment>
<evidence type="ECO:0000256" key="1">
    <source>
        <dbReference type="ARBA" id="ARBA00007169"/>
    </source>
</evidence>
<dbReference type="Pfam" id="PF00975">
    <property type="entry name" value="Thioesterase"/>
    <property type="match status" value="1"/>
</dbReference>
<dbReference type="AlphaFoldDB" id="A0A401QRX7"/>
<dbReference type="InterPro" id="IPR001031">
    <property type="entry name" value="Thioesterase"/>
</dbReference>
<comment type="caution">
    <text evidence="3">The sequence shown here is derived from an EMBL/GenBank/DDBJ whole genome shotgun (WGS) entry which is preliminary data.</text>
</comment>
<evidence type="ECO:0000313" key="3">
    <source>
        <dbReference type="EMBL" id="GCB88062.1"/>
    </source>
</evidence>
<dbReference type="GO" id="GO:0008610">
    <property type="term" value="P:lipid biosynthetic process"/>
    <property type="evidence" value="ECO:0007669"/>
    <property type="project" value="TreeGrafter"/>
</dbReference>
<proteinExistence type="inferred from homology"/>
<evidence type="ECO:0000259" key="2">
    <source>
        <dbReference type="Pfam" id="PF00975"/>
    </source>
</evidence>
<dbReference type="PANTHER" id="PTHR11487">
    <property type="entry name" value="THIOESTERASE"/>
    <property type="match status" value="1"/>
</dbReference>